<feature type="non-terminal residue" evidence="3">
    <location>
        <position position="1"/>
    </location>
</feature>
<keyword evidence="2" id="KW-1133">Transmembrane helix</keyword>
<protein>
    <submittedName>
        <fullName evidence="3">Uncharacterized protein</fullName>
    </submittedName>
</protein>
<gene>
    <name evidence="3" type="ORF">AFUS01_LOCUS14736</name>
</gene>
<reference evidence="3" key="1">
    <citation type="submission" date="2021-06" db="EMBL/GenBank/DDBJ databases">
        <authorList>
            <person name="Hodson N. C."/>
            <person name="Mongue J. A."/>
            <person name="Jaron S. K."/>
        </authorList>
    </citation>
    <scope>NUCLEOTIDE SEQUENCE</scope>
</reference>
<feature type="compositionally biased region" description="Low complexity" evidence="1">
    <location>
        <begin position="10"/>
        <end position="25"/>
    </location>
</feature>
<proteinExistence type="predicted"/>
<evidence type="ECO:0000313" key="3">
    <source>
        <dbReference type="EMBL" id="CAG7725792.1"/>
    </source>
</evidence>
<accession>A0A8J2NTR6</accession>
<keyword evidence="2" id="KW-0812">Transmembrane</keyword>
<feature type="compositionally biased region" description="Polar residues" evidence="1">
    <location>
        <begin position="26"/>
        <end position="64"/>
    </location>
</feature>
<keyword evidence="2" id="KW-0472">Membrane</keyword>
<feature type="transmembrane region" description="Helical" evidence="2">
    <location>
        <begin position="76"/>
        <end position="99"/>
    </location>
</feature>
<dbReference type="AlphaFoldDB" id="A0A8J2NTR6"/>
<dbReference type="EMBL" id="CAJVCH010126888">
    <property type="protein sequence ID" value="CAG7725792.1"/>
    <property type="molecule type" value="Genomic_DNA"/>
</dbReference>
<dbReference type="Proteomes" id="UP000708208">
    <property type="component" value="Unassembled WGS sequence"/>
</dbReference>
<name>A0A8J2NTR6_9HEXA</name>
<sequence length="126" mass="13955">GGHHYERHQSGASPTPESTSSTATSNNHLGNSRQFSDSQQLFYTSGNPLNGPQSPWPNNQMPHVNGSTVCISPGTVILALVILGIVLVISATATLWFALKRSELKKLQMKHFQHNPSPYYRFSQHW</sequence>
<evidence type="ECO:0000313" key="4">
    <source>
        <dbReference type="Proteomes" id="UP000708208"/>
    </source>
</evidence>
<comment type="caution">
    <text evidence="3">The sequence shown here is derived from an EMBL/GenBank/DDBJ whole genome shotgun (WGS) entry which is preliminary data.</text>
</comment>
<keyword evidence="4" id="KW-1185">Reference proteome</keyword>
<evidence type="ECO:0000256" key="1">
    <source>
        <dbReference type="SAM" id="MobiDB-lite"/>
    </source>
</evidence>
<feature type="region of interest" description="Disordered" evidence="1">
    <location>
        <begin position="1"/>
        <end position="64"/>
    </location>
</feature>
<organism evidence="3 4">
    <name type="scientific">Allacma fusca</name>
    <dbReference type="NCBI Taxonomy" id="39272"/>
    <lineage>
        <taxon>Eukaryota</taxon>
        <taxon>Metazoa</taxon>
        <taxon>Ecdysozoa</taxon>
        <taxon>Arthropoda</taxon>
        <taxon>Hexapoda</taxon>
        <taxon>Collembola</taxon>
        <taxon>Symphypleona</taxon>
        <taxon>Sminthuridae</taxon>
        <taxon>Allacma</taxon>
    </lineage>
</organism>
<evidence type="ECO:0000256" key="2">
    <source>
        <dbReference type="SAM" id="Phobius"/>
    </source>
</evidence>